<keyword evidence="3" id="KW-1185">Reference proteome</keyword>
<protein>
    <submittedName>
        <fullName evidence="2">SPOR domain-containing protein</fullName>
    </submittedName>
</protein>
<dbReference type="RefSeq" id="WP_164032784.1">
    <property type="nucleotide sequence ID" value="NZ_JAABOQ010000005.1"/>
</dbReference>
<feature type="signal peptide" evidence="1">
    <location>
        <begin position="1"/>
        <end position="28"/>
    </location>
</feature>
<dbReference type="AlphaFoldDB" id="A0A6M0CPZ3"/>
<comment type="caution">
    <text evidence="2">The sequence shown here is derived from an EMBL/GenBank/DDBJ whole genome shotgun (WGS) entry which is preliminary data.</text>
</comment>
<reference evidence="2 3" key="1">
    <citation type="submission" date="2020-01" db="EMBL/GenBank/DDBJ databases">
        <title>Spongiivirga citrea KCTC 32990T.</title>
        <authorList>
            <person name="Wang G."/>
        </authorList>
    </citation>
    <scope>NUCLEOTIDE SEQUENCE [LARGE SCALE GENOMIC DNA]</scope>
    <source>
        <strain evidence="2 3">KCTC 32990</strain>
    </source>
</reference>
<accession>A0A6M0CPZ3</accession>
<evidence type="ECO:0000313" key="2">
    <source>
        <dbReference type="EMBL" id="NER18104.1"/>
    </source>
</evidence>
<proteinExistence type="predicted"/>
<dbReference type="Proteomes" id="UP000474296">
    <property type="component" value="Unassembled WGS sequence"/>
</dbReference>
<sequence length="148" mass="16920">MRKMSLNSTYKLKLSLALSLIISTLSFAQETAESVKQNTETAFNQKGTVNINQDEKLVKVLELKKEINRTQGSGNIYRIQIYSGSLNGAQNAIKSFRKDFPNISHISDWDYPNYKVYVGSFRTSIQADKMLIEIRKKYPIAFKFKPKG</sequence>
<keyword evidence="1" id="KW-0732">Signal</keyword>
<dbReference type="EMBL" id="JAABOQ010000005">
    <property type="protein sequence ID" value="NER18104.1"/>
    <property type="molecule type" value="Genomic_DNA"/>
</dbReference>
<organism evidence="2 3">
    <name type="scientific">Spongiivirga citrea</name>
    <dbReference type="NCBI Taxonomy" id="1481457"/>
    <lineage>
        <taxon>Bacteria</taxon>
        <taxon>Pseudomonadati</taxon>
        <taxon>Bacteroidota</taxon>
        <taxon>Flavobacteriia</taxon>
        <taxon>Flavobacteriales</taxon>
        <taxon>Flavobacteriaceae</taxon>
        <taxon>Spongiivirga</taxon>
    </lineage>
</organism>
<name>A0A6M0CPZ3_9FLAO</name>
<evidence type="ECO:0000313" key="3">
    <source>
        <dbReference type="Proteomes" id="UP000474296"/>
    </source>
</evidence>
<evidence type="ECO:0000256" key="1">
    <source>
        <dbReference type="SAM" id="SignalP"/>
    </source>
</evidence>
<feature type="chain" id="PRO_5026965247" evidence="1">
    <location>
        <begin position="29"/>
        <end position="148"/>
    </location>
</feature>
<gene>
    <name evidence="2" type="ORF">GWK10_12840</name>
</gene>